<gene>
    <name evidence="2" type="ORF">CSUB01_11575</name>
</gene>
<evidence type="ECO:0000313" key="3">
    <source>
        <dbReference type="Proteomes" id="UP000027238"/>
    </source>
</evidence>
<proteinExistence type="predicted"/>
<comment type="caution">
    <text evidence="2">The sequence shown here is derived from an EMBL/GenBank/DDBJ whole genome shotgun (WGS) entry which is preliminary data.</text>
</comment>
<name>A0A066XJB0_COLSU</name>
<dbReference type="AlphaFoldDB" id="A0A066XJB0"/>
<dbReference type="HOGENOM" id="CLU_936943_0_0_1"/>
<keyword evidence="3" id="KW-1185">Reference proteome</keyword>
<evidence type="ECO:0000313" key="2">
    <source>
        <dbReference type="EMBL" id="KDN69007.1"/>
    </source>
</evidence>
<evidence type="ECO:0000256" key="1">
    <source>
        <dbReference type="SAM" id="MobiDB-lite"/>
    </source>
</evidence>
<accession>A0A066XJB0</accession>
<feature type="compositionally biased region" description="Basic and acidic residues" evidence="1">
    <location>
        <begin position="18"/>
        <end position="36"/>
    </location>
</feature>
<dbReference type="Proteomes" id="UP000027238">
    <property type="component" value="Unassembled WGS sequence"/>
</dbReference>
<sequence length="297" mass="32792">MKLQNWVEFDRILNCRRASAAEKARAEEERKWKELETQAGNGLDSKESHTSTEVSGLDAVSDQDDEPEPEPESLLENASKKRKRAGESSKSPSAKKPRTKRPVDACGKPILQPGPYRIPRCLPCLKSIVHGSSWGECVKTNKGCVCCQKNHSQCIPVLEALRAEADRFVDMVRARNASKLAQQYASKKLREKVDAFDLTFAAQKKSLKKTGLLDPNIPAFGAPVYQLPPQLSYITQPSPDLEAKVQPHPPRKNRSETSALVDNARVALWGMFSAAAGQNTALLPAFESLLALYEKAV</sequence>
<protein>
    <submittedName>
        <fullName evidence="2">Uncharacterized protein</fullName>
    </submittedName>
</protein>
<feature type="region of interest" description="Disordered" evidence="1">
    <location>
        <begin position="18"/>
        <end position="108"/>
    </location>
</feature>
<feature type="compositionally biased region" description="Acidic residues" evidence="1">
    <location>
        <begin position="61"/>
        <end position="73"/>
    </location>
</feature>
<organism evidence="2 3">
    <name type="scientific">Colletotrichum sublineola</name>
    <name type="common">Sorghum anthracnose fungus</name>
    <dbReference type="NCBI Taxonomy" id="1173701"/>
    <lineage>
        <taxon>Eukaryota</taxon>
        <taxon>Fungi</taxon>
        <taxon>Dikarya</taxon>
        <taxon>Ascomycota</taxon>
        <taxon>Pezizomycotina</taxon>
        <taxon>Sordariomycetes</taxon>
        <taxon>Hypocreomycetidae</taxon>
        <taxon>Glomerellales</taxon>
        <taxon>Glomerellaceae</taxon>
        <taxon>Colletotrichum</taxon>
        <taxon>Colletotrichum graminicola species complex</taxon>
    </lineage>
</organism>
<dbReference type="EMBL" id="JMSE01000581">
    <property type="protein sequence ID" value="KDN69007.1"/>
    <property type="molecule type" value="Genomic_DNA"/>
</dbReference>
<reference evidence="3" key="1">
    <citation type="journal article" date="2014" name="Genome Announc.">
        <title>Draft genome sequence of Colletotrichum sublineola, a destructive pathogen of cultivated sorghum.</title>
        <authorList>
            <person name="Baroncelli R."/>
            <person name="Sanz-Martin J.M."/>
            <person name="Rech G.E."/>
            <person name="Sukno S.A."/>
            <person name="Thon M.R."/>
        </authorList>
    </citation>
    <scope>NUCLEOTIDE SEQUENCE [LARGE SCALE GENOMIC DNA]</scope>
    <source>
        <strain evidence="3">TX430BB</strain>
    </source>
</reference>